<dbReference type="RefSeq" id="WP_183902307.1">
    <property type="nucleotide sequence ID" value="NZ_JACIDW010000023.1"/>
</dbReference>
<protein>
    <submittedName>
        <fullName evidence="1">Uncharacterized protein</fullName>
    </submittedName>
</protein>
<dbReference type="AlphaFoldDB" id="A0A7W6CUV2"/>
<dbReference type="EMBL" id="JACIDW010000023">
    <property type="protein sequence ID" value="MBB3966841.1"/>
    <property type="molecule type" value="Genomic_DNA"/>
</dbReference>
<gene>
    <name evidence="1" type="ORF">GGQ67_004533</name>
</gene>
<accession>A0A7W6CUV2</accession>
<proteinExistence type="predicted"/>
<dbReference type="Proteomes" id="UP000582090">
    <property type="component" value="Unassembled WGS sequence"/>
</dbReference>
<evidence type="ECO:0000313" key="1">
    <source>
        <dbReference type="EMBL" id="MBB3966841.1"/>
    </source>
</evidence>
<name>A0A7W6CUV2_9HYPH</name>
<evidence type="ECO:0000313" key="2">
    <source>
        <dbReference type="Proteomes" id="UP000582090"/>
    </source>
</evidence>
<organism evidence="1 2">
    <name type="scientific">Rhizobium metallidurans</name>
    <dbReference type="NCBI Taxonomy" id="1265931"/>
    <lineage>
        <taxon>Bacteria</taxon>
        <taxon>Pseudomonadati</taxon>
        <taxon>Pseudomonadota</taxon>
        <taxon>Alphaproteobacteria</taxon>
        <taxon>Hyphomicrobiales</taxon>
        <taxon>Rhizobiaceae</taxon>
        <taxon>Rhizobium/Agrobacterium group</taxon>
        <taxon>Rhizobium</taxon>
    </lineage>
</organism>
<sequence length="175" mass="19342">MLFGQSVFQSVLDRLKEEDGDTADEAVSVSHRVPGFTTGLAFDVMQGVSAPSARPGQAYFDNLEFETFHETTVDTPPPERPPEQVAAPVPEIEPEPEPVMPPHLARTALSDIAGELAISAQDSIQGLSDKRRSFAKTNHPDRVHPLFRDNATKRMTIANLLIDEAIRRKTRSARR</sequence>
<reference evidence="1 2" key="1">
    <citation type="submission" date="2020-08" db="EMBL/GenBank/DDBJ databases">
        <title>Genomic Encyclopedia of Type Strains, Phase IV (KMG-IV): sequencing the most valuable type-strain genomes for metagenomic binning, comparative biology and taxonomic classification.</title>
        <authorList>
            <person name="Goeker M."/>
        </authorList>
    </citation>
    <scope>NUCLEOTIDE SEQUENCE [LARGE SCALE GENOMIC DNA]</scope>
    <source>
        <strain evidence="1 2">DSM 26575</strain>
    </source>
</reference>
<keyword evidence="2" id="KW-1185">Reference proteome</keyword>
<comment type="caution">
    <text evidence="1">The sequence shown here is derived from an EMBL/GenBank/DDBJ whole genome shotgun (WGS) entry which is preliminary data.</text>
</comment>